<feature type="transmembrane region" description="Helical" evidence="1">
    <location>
        <begin position="6"/>
        <end position="36"/>
    </location>
</feature>
<reference evidence="2 3" key="1">
    <citation type="submission" date="2016-02" db="EMBL/GenBank/DDBJ databases">
        <title>Genome sequence of Clostridium thermobutyricum DSM 4928.</title>
        <authorList>
            <person name="Poehlein A."/>
            <person name="Daniel R."/>
        </authorList>
    </citation>
    <scope>NUCLEOTIDE SEQUENCE [LARGE SCALE GENOMIC DNA]</scope>
    <source>
        <strain evidence="2 3">DSM 4928</strain>
    </source>
</reference>
<protein>
    <submittedName>
        <fullName evidence="2">Inner membrane protein YcdZ</fullName>
    </submittedName>
</protein>
<dbReference type="RefSeq" id="WP_080023056.1">
    <property type="nucleotide sequence ID" value="NZ_LTAY01000047.1"/>
</dbReference>
<dbReference type="OrthoDB" id="8588554at2"/>
<gene>
    <name evidence="2" type="primary">ycdZ</name>
    <name evidence="2" type="ORF">CLTHE_18420</name>
</gene>
<keyword evidence="1" id="KW-0472">Membrane</keyword>
<comment type="caution">
    <text evidence="2">The sequence shown here is derived from an EMBL/GenBank/DDBJ whole genome shotgun (WGS) entry which is preliminary data.</text>
</comment>
<evidence type="ECO:0000256" key="1">
    <source>
        <dbReference type="SAM" id="Phobius"/>
    </source>
</evidence>
<accession>A0A1V4SUK2</accession>
<keyword evidence="1" id="KW-0812">Transmembrane</keyword>
<sequence length="158" mass="17365">MELLTAISISVGVLSGVWAWIAATFGMVSWTGFVGWTSYFSSGGKFQGLIKSLFSNATGILWAMCIIKGSTLFHHAWWSYMLTAFFSFVMCIQAKLKKLEFISGAFCGCFSTFGLNGHWQAVVPALLCGNILGYASEMIGIYFHKLVGKKERAGEKDE</sequence>
<dbReference type="AlphaFoldDB" id="A0A1V4SUK2"/>
<keyword evidence="1" id="KW-1133">Transmembrane helix</keyword>
<organism evidence="2 3">
    <name type="scientific">Clostridium thermobutyricum DSM 4928</name>
    <dbReference type="NCBI Taxonomy" id="1121339"/>
    <lineage>
        <taxon>Bacteria</taxon>
        <taxon>Bacillati</taxon>
        <taxon>Bacillota</taxon>
        <taxon>Clostridia</taxon>
        <taxon>Eubacteriales</taxon>
        <taxon>Clostridiaceae</taxon>
        <taxon>Clostridium</taxon>
    </lineage>
</organism>
<feature type="transmembrane region" description="Helical" evidence="1">
    <location>
        <begin position="75"/>
        <end position="92"/>
    </location>
</feature>
<evidence type="ECO:0000313" key="2">
    <source>
        <dbReference type="EMBL" id="OPX47491.1"/>
    </source>
</evidence>
<name>A0A1V4SUK2_9CLOT</name>
<dbReference type="InterPro" id="IPR009476">
    <property type="entry name" value="DUF1097"/>
</dbReference>
<dbReference type="EMBL" id="LTAY01000047">
    <property type="protein sequence ID" value="OPX47491.1"/>
    <property type="molecule type" value="Genomic_DNA"/>
</dbReference>
<proteinExistence type="predicted"/>
<feature type="transmembrane region" description="Helical" evidence="1">
    <location>
        <begin position="99"/>
        <end position="115"/>
    </location>
</feature>
<evidence type="ECO:0000313" key="3">
    <source>
        <dbReference type="Proteomes" id="UP000191448"/>
    </source>
</evidence>
<dbReference type="Proteomes" id="UP000191448">
    <property type="component" value="Unassembled WGS sequence"/>
</dbReference>
<dbReference type="Pfam" id="PF06496">
    <property type="entry name" value="DUF1097"/>
    <property type="match status" value="1"/>
</dbReference>
<feature type="transmembrane region" description="Helical" evidence="1">
    <location>
        <begin position="121"/>
        <end position="143"/>
    </location>
</feature>